<dbReference type="SUPFAM" id="SSF50998">
    <property type="entry name" value="Quinoprotein alcohol dehydrogenase-like"/>
    <property type="match status" value="1"/>
</dbReference>
<dbReference type="Pfam" id="PF11832">
    <property type="entry name" value="DUF3352"/>
    <property type="match status" value="1"/>
</dbReference>
<dbReference type="EMBL" id="JAUHJS010000001">
    <property type="protein sequence ID" value="MDN4163915.1"/>
    <property type="molecule type" value="Genomic_DNA"/>
</dbReference>
<dbReference type="InterPro" id="IPR011047">
    <property type="entry name" value="Quinoprotein_ADH-like_sf"/>
</dbReference>
<gene>
    <name evidence="1" type="ORF">QWY31_00300</name>
</gene>
<dbReference type="RefSeq" id="WP_320002444.1">
    <property type="nucleotide sequence ID" value="NZ_JAUHJS010000001.1"/>
</dbReference>
<protein>
    <recommendedName>
        <fullName evidence="3">DUF3352 domain-containing protein</fullName>
    </recommendedName>
</protein>
<sequence>MKRIYFLLVFLLVLGSGGYVYYSYLNKTEVLSPWQVMPHHALWVIESKDLVKDWNTLTESDFWNNLKQVPALQGTDKLIKSADSLSGKDGSLHQLLANKSFLISGHVISTTHTDYLLVGEMGGVLSQKKWKQFIEQAISSQGLNHSTRQYQGEDIHEIKQADKKTFTYLIYNNLLVGSYTPFLVEDVIRQIKSSQSLNFFGKEGQIPQSLSAETSFGKIYLNLAKLKDWFKTYGEEAQLNAPIFERFASISSLELRLENQLALLNGFTQVAPSDSSAYLTIFKDQKAGAILMKHLIPNRTAWVQHMSFSDAALLEKSLKKYHQTLDPNYQKTQQKIDQDFQVKHSDFFKILDGEVALANLETLSGRSPEKVLYLRCNDINEALNKFTVLAEKVSLSQKDTLLSEFYGNSTITLLNQPDIPYYLFGKGFEGFPQSYFALQGKYLIVANSIETIKNVLSDVEAENTWGRSVKQSLYMENNVAEANVSLMLNTQRFWSSVMQFANEDKKEYLRQLAPVFKSIGYVSFQLSDLDNQFYTSLALNYQPVEQIPTGGTPYQQVFAGKVDAKIITKPYVVRNHLDNSFEVFLQDSLFNIYLIDKKGQILWKDSLGVPIVSDVQQVDFYANGKLQIAFASPQAIHIIDRNGDKVDNFPLKLTYTVAHFSIIDYDNSKKYRFVAIDESGKAYMYDKKQENLEGWNPRNLDGKANTPIRHVRARGRDFLYVGLESGKIALFNRRGEMAKGFPIDLKDRLDNPLFVEVNNSLENTKITTISDRGQWLTINMLGQTLRSEQLYKPTKDTHFQLVTGAMEKDYVIIRQEANRVSLLNNNSEELFDKDYLSTEIMSGQYYSFGSGKTILVVNDPEQDFSYLYDQEGNLVNFQPLESQQPISLLYSEVKNTYQVYSCYENGYYLQEFVLGD</sequence>
<dbReference type="InterPro" id="IPR021787">
    <property type="entry name" value="DUF3352"/>
</dbReference>
<evidence type="ECO:0008006" key="3">
    <source>
        <dbReference type="Google" id="ProtNLM"/>
    </source>
</evidence>
<name>A0ABT8F0G1_9BACT</name>
<reference evidence="1" key="1">
    <citation type="submission" date="2023-06" db="EMBL/GenBank/DDBJ databases">
        <title>Cytophagales bacterium Strain LB-30, isolated from soil.</title>
        <authorList>
            <person name="Liu B."/>
        </authorList>
    </citation>
    <scope>NUCLEOTIDE SEQUENCE</scope>
    <source>
        <strain evidence="1">LB-30</strain>
    </source>
</reference>
<comment type="caution">
    <text evidence="1">The sequence shown here is derived from an EMBL/GenBank/DDBJ whole genome shotgun (WGS) entry which is preliminary data.</text>
</comment>
<dbReference type="Proteomes" id="UP001168552">
    <property type="component" value="Unassembled WGS sequence"/>
</dbReference>
<evidence type="ECO:0000313" key="2">
    <source>
        <dbReference type="Proteomes" id="UP001168552"/>
    </source>
</evidence>
<accession>A0ABT8F0G1</accession>
<proteinExistence type="predicted"/>
<keyword evidence="2" id="KW-1185">Reference proteome</keyword>
<organism evidence="1 2">
    <name type="scientific">Shiella aurantiaca</name>
    <dbReference type="NCBI Taxonomy" id="3058365"/>
    <lineage>
        <taxon>Bacteria</taxon>
        <taxon>Pseudomonadati</taxon>
        <taxon>Bacteroidota</taxon>
        <taxon>Cytophagia</taxon>
        <taxon>Cytophagales</taxon>
        <taxon>Shiellaceae</taxon>
        <taxon>Shiella</taxon>
    </lineage>
</organism>
<evidence type="ECO:0000313" key="1">
    <source>
        <dbReference type="EMBL" id="MDN4163915.1"/>
    </source>
</evidence>